<dbReference type="VEuPathDB" id="FungiDB:SCODWIG_02380"/>
<evidence type="ECO:0000256" key="3">
    <source>
        <dbReference type="ARBA" id="ARBA00022704"/>
    </source>
</evidence>
<reference evidence="10" key="1">
    <citation type="submission" date="2018-06" db="EMBL/GenBank/DDBJ databases">
        <authorList>
            <person name="Guldener U."/>
        </authorList>
    </citation>
    <scope>NUCLEOTIDE SEQUENCE [LARGE SCALE GENOMIC DNA]</scope>
    <source>
        <strain evidence="10">UTAD17</strain>
    </source>
</reference>
<dbReference type="EMBL" id="UFAJ01000403">
    <property type="protein sequence ID" value="SSD60619.1"/>
    <property type="molecule type" value="Genomic_DNA"/>
</dbReference>
<dbReference type="InterPro" id="IPR015063">
    <property type="entry name" value="USP8_dimer"/>
</dbReference>
<evidence type="ECO:0000313" key="10">
    <source>
        <dbReference type="Proteomes" id="UP000262825"/>
    </source>
</evidence>
<evidence type="ECO:0000259" key="8">
    <source>
        <dbReference type="Pfam" id="PF08969"/>
    </source>
</evidence>
<evidence type="ECO:0000256" key="6">
    <source>
        <dbReference type="ARBA" id="ARBA00038426"/>
    </source>
</evidence>
<keyword evidence="2" id="KW-0646">Protease inhibitor</keyword>
<dbReference type="AlphaFoldDB" id="A0A376B7S2"/>
<accession>A0A376B7S2</accession>
<sequence>MTLVHYPTGTTTKSPTMLQKEATNYKFNKNIPLRIYLKTCITLIEKAQSFFIGNDIENACLYYMRYLDLSMAKLPTHPEVLYNISSTCGHSNNNLELSQKEYQQILKLEVPAIIKIVEDLQKELDSRRKMENMKKYISAEPCLLRNNKNKTNKTTITSEDKCLNNTITKKVPKHTTSMADSRSKEQDKCNAKREVTLPATFNESLFNYSINYFKQHSTPSGGNIFNEESSNNHRKNKHNTNNNVKDTSYTECYYPSLTKISGSIVVNNGNNGIIDLNNKSNVNVTDNIITTNNNHGRYINSNKNGNNHVQSVFAYPELPKLSSSTM</sequence>
<comment type="similarity">
    <text evidence="6">Belongs to the RFU1 family.</text>
</comment>
<evidence type="ECO:0000256" key="1">
    <source>
        <dbReference type="ARBA" id="ARBA00004177"/>
    </source>
</evidence>
<dbReference type="SUPFAM" id="SSF140856">
    <property type="entry name" value="USP8 N-terminal domain-like"/>
    <property type="match status" value="1"/>
</dbReference>
<comment type="function">
    <text evidence="5">Inhibitor of the DOA4 deubiquitinase involved in the regulation of protein degradation by the proteasome and maintenance of a normal level of free ubiquitin.</text>
</comment>
<evidence type="ECO:0000256" key="7">
    <source>
        <dbReference type="ARBA" id="ARBA00039609"/>
    </source>
</evidence>
<dbReference type="PANTHER" id="PTHR12947">
    <property type="entry name" value="AMSH-LIKE PROTEASE"/>
    <property type="match status" value="1"/>
</dbReference>
<evidence type="ECO:0000256" key="2">
    <source>
        <dbReference type="ARBA" id="ARBA00022690"/>
    </source>
</evidence>
<dbReference type="PANTHER" id="PTHR12947:SF20">
    <property type="match status" value="1"/>
</dbReference>
<proteinExistence type="inferred from homology"/>
<evidence type="ECO:0000256" key="4">
    <source>
        <dbReference type="ARBA" id="ARBA00022753"/>
    </source>
</evidence>
<keyword evidence="10" id="KW-1185">Reference proteome</keyword>
<protein>
    <recommendedName>
        <fullName evidence="7">Regulator of free ubiquitin chains 1</fullName>
    </recommendedName>
</protein>
<keyword evidence="3" id="KW-0789">Thiol protease inhibitor</keyword>
<dbReference type="Proteomes" id="UP000262825">
    <property type="component" value="Unassembled WGS sequence"/>
</dbReference>
<comment type="subcellular location">
    <subcellularLocation>
        <location evidence="1">Endosome</location>
    </subcellularLocation>
</comment>
<evidence type="ECO:0000256" key="5">
    <source>
        <dbReference type="ARBA" id="ARBA00037208"/>
    </source>
</evidence>
<evidence type="ECO:0000313" key="9">
    <source>
        <dbReference type="EMBL" id="SSD60619.1"/>
    </source>
</evidence>
<dbReference type="Gene3D" id="1.20.58.80">
    <property type="entry name" value="Phosphotransferase system, lactose/cellobiose-type IIA subunit"/>
    <property type="match status" value="1"/>
</dbReference>
<keyword evidence="4" id="KW-0967">Endosome</keyword>
<name>A0A376B7S2_9ASCO</name>
<organism evidence="9 10">
    <name type="scientific">Saccharomycodes ludwigii</name>
    <dbReference type="NCBI Taxonomy" id="36035"/>
    <lineage>
        <taxon>Eukaryota</taxon>
        <taxon>Fungi</taxon>
        <taxon>Dikarya</taxon>
        <taxon>Ascomycota</taxon>
        <taxon>Saccharomycotina</taxon>
        <taxon>Saccharomycetes</taxon>
        <taxon>Saccharomycodales</taxon>
        <taxon>Saccharomycodaceae</taxon>
        <taxon>Saccharomycodes</taxon>
    </lineage>
</organism>
<dbReference type="Pfam" id="PF08969">
    <property type="entry name" value="USP8_dimer"/>
    <property type="match status" value="1"/>
</dbReference>
<dbReference type="GO" id="GO:0005768">
    <property type="term" value="C:endosome"/>
    <property type="evidence" value="ECO:0007669"/>
    <property type="project" value="UniProtKB-SubCell"/>
</dbReference>
<dbReference type="GO" id="GO:0004869">
    <property type="term" value="F:cysteine-type endopeptidase inhibitor activity"/>
    <property type="evidence" value="ECO:0007669"/>
    <property type="project" value="UniProtKB-KW"/>
</dbReference>
<gene>
    <name evidence="9" type="ORF">SCODWIG_02380</name>
</gene>
<feature type="domain" description="USP8 dimerisation" evidence="8">
    <location>
        <begin position="17"/>
        <end position="79"/>
    </location>
</feature>